<comment type="subunit">
    <text evidence="9">Forms a cyclic heterotetrameric complex composed of two molecules of XerC and two molecules of XerD.</text>
</comment>
<dbReference type="GO" id="GO:0006313">
    <property type="term" value="P:DNA transposition"/>
    <property type="evidence" value="ECO:0007669"/>
    <property type="project" value="UniProtKB-UniRule"/>
</dbReference>
<keyword evidence="8 9" id="KW-0131">Cell cycle</keyword>
<reference evidence="12 13" key="1">
    <citation type="submission" date="2018-08" db="EMBL/GenBank/DDBJ databases">
        <title>A genome reference for cultivated species of the human gut microbiota.</title>
        <authorList>
            <person name="Zou Y."/>
            <person name="Xue W."/>
            <person name="Luo G."/>
        </authorList>
    </citation>
    <scope>NUCLEOTIDE SEQUENCE [LARGE SCALE GENOMIC DNA]</scope>
    <source>
        <strain evidence="12 13">TF08-14</strain>
    </source>
</reference>
<evidence type="ECO:0000256" key="6">
    <source>
        <dbReference type="ARBA" id="ARBA00023125"/>
    </source>
</evidence>
<comment type="similarity">
    <text evidence="9">Belongs to the 'phage' integrase family. XerC subfamily.</text>
</comment>
<dbReference type="GO" id="GO:0007059">
    <property type="term" value="P:chromosome segregation"/>
    <property type="evidence" value="ECO:0007669"/>
    <property type="project" value="UniProtKB-UniRule"/>
</dbReference>
<keyword evidence="4 9" id="KW-0159">Chromosome partition</keyword>
<keyword evidence="3 9" id="KW-0132">Cell division</keyword>
<sequence length="308" mass="33293">MQDEASAFAGGCGPVAEYLDHLAVERGLSSNSIEAYRRDLGTYVAFLDRRGVELRDVTRADIEAFAMARRLGGYAVSSVERSLSAVKGLHRFMLREGFSTANPASAIKLPKKAERLPDVISIDAAAALLDQPFPQTDAGERDHAALEVLYGCGLRASELVGLDIRNVHLDEGLLRVMGKGSKERLVPIAGSAAKSLQCYIYSGARDGLAAHARTLDESPAVFLNKNGGRLSRQSLHAACERYGRAVGIEGLHPHTLRHSFATHMLAGGADLRVLQEILGHADISTTQIYTHVDRTQLTEVYLAAHPRA</sequence>
<dbReference type="EMBL" id="QSRJ01000004">
    <property type="protein sequence ID" value="RGL10646.1"/>
    <property type="molecule type" value="Genomic_DNA"/>
</dbReference>
<dbReference type="Gene3D" id="1.10.150.130">
    <property type="match status" value="1"/>
</dbReference>
<keyword evidence="6 9" id="KW-0238">DNA-binding</keyword>
<dbReference type="InterPro" id="IPR044068">
    <property type="entry name" value="CB"/>
</dbReference>
<dbReference type="InterPro" id="IPR002104">
    <property type="entry name" value="Integrase_catalytic"/>
</dbReference>
<evidence type="ECO:0000256" key="4">
    <source>
        <dbReference type="ARBA" id="ARBA00022829"/>
    </source>
</evidence>
<evidence type="ECO:0000256" key="5">
    <source>
        <dbReference type="ARBA" id="ARBA00022908"/>
    </source>
</evidence>
<dbReference type="Pfam" id="PF00589">
    <property type="entry name" value="Phage_integrase"/>
    <property type="match status" value="1"/>
</dbReference>
<name>A0A3E4QTY0_9ACTN</name>
<feature type="active site" evidence="9">
    <location>
        <position position="179"/>
    </location>
</feature>
<feature type="active site" evidence="9">
    <location>
        <position position="257"/>
    </location>
</feature>
<dbReference type="RefSeq" id="WP_117679291.1">
    <property type="nucleotide sequence ID" value="NZ_CALJOO010000036.1"/>
</dbReference>
<dbReference type="PROSITE" id="PS51900">
    <property type="entry name" value="CB"/>
    <property type="match status" value="1"/>
</dbReference>
<comment type="subcellular location">
    <subcellularLocation>
        <location evidence="1 9">Cytoplasm</location>
    </subcellularLocation>
</comment>
<dbReference type="PANTHER" id="PTHR30349:SF81">
    <property type="entry name" value="TYROSINE RECOMBINASE XERC"/>
    <property type="match status" value="1"/>
</dbReference>
<dbReference type="GO" id="GO:0003677">
    <property type="term" value="F:DNA binding"/>
    <property type="evidence" value="ECO:0007669"/>
    <property type="project" value="UniProtKB-UniRule"/>
</dbReference>
<evidence type="ECO:0000313" key="13">
    <source>
        <dbReference type="Proteomes" id="UP000260943"/>
    </source>
</evidence>
<dbReference type="HAMAP" id="MF_01808">
    <property type="entry name" value="Recomb_XerC_XerD"/>
    <property type="match status" value="1"/>
</dbReference>
<dbReference type="Pfam" id="PF02899">
    <property type="entry name" value="Phage_int_SAM_1"/>
    <property type="match status" value="1"/>
</dbReference>
<dbReference type="Gene3D" id="1.10.443.10">
    <property type="entry name" value="Intergrase catalytic core"/>
    <property type="match status" value="1"/>
</dbReference>
<feature type="active site" evidence="9">
    <location>
        <position position="155"/>
    </location>
</feature>
<feature type="active site" evidence="9">
    <location>
        <position position="280"/>
    </location>
</feature>
<proteinExistence type="inferred from homology"/>
<dbReference type="PANTHER" id="PTHR30349">
    <property type="entry name" value="PHAGE INTEGRASE-RELATED"/>
    <property type="match status" value="1"/>
</dbReference>
<evidence type="ECO:0000256" key="3">
    <source>
        <dbReference type="ARBA" id="ARBA00022618"/>
    </source>
</evidence>
<protein>
    <recommendedName>
        <fullName evidence="9">Tyrosine recombinase XerC</fullName>
    </recommendedName>
</protein>
<keyword evidence="2 9" id="KW-0963">Cytoplasm</keyword>
<evidence type="ECO:0000256" key="8">
    <source>
        <dbReference type="ARBA" id="ARBA00023306"/>
    </source>
</evidence>
<evidence type="ECO:0000259" key="11">
    <source>
        <dbReference type="PROSITE" id="PS51900"/>
    </source>
</evidence>
<feature type="domain" description="Tyr recombinase" evidence="10">
    <location>
        <begin position="115"/>
        <end position="302"/>
    </location>
</feature>
<keyword evidence="7 9" id="KW-0233">DNA recombination</keyword>
<dbReference type="CDD" id="cd00798">
    <property type="entry name" value="INT_XerDC_C"/>
    <property type="match status" value="1"/>
</dbReference>
<feature type="domain" description="Core-binding (CB)" evidence="11">
    <location>
        <begin position="9"/>
        <end position="94"/>
    </location>
</feature>
<dbReference type="InterPro" id="IPR013762">
    <property type="entry name" value="Integrase-like_cat_sf"/>
</dbReference>
<dbReference type="PROSITE" id="PS51898">
    <property type="entry name" value="TYR_RECOMBINASE"/>
    <property type="match status" value="1"/>
</dbReference>
<dbReference type="AlphaFoldDB" id="A0A3E4QTY0"/>
<dbReference type="SUPFAM" id="SSF56349">
    <property type="entry name" value="DNA breaking-rejoining enzymes"/>
    <property type="match status" value="1"/>
</dbReference>
<accession>A0A3E4QTY0</accession>
<keyword evidence="5 9" id="KW-0229">DNA integration</keyword>
<organism evidence="12 13">
    <name type="scientific">Collinsella tanakaei</name>
    <dbReference type="NCBI Taxonomy" id="626935"/>
    <lineage>
        <taxon>Bacteria</taxon>
        <taxon>Bacillati</taxon>
        <taxon>Actinomycetota</taxon>
        <taxon>Coriobacteriia</taxon>
        <taxon>Coriobacteriales</taxon>
        <taxon>Coriobacteriaceae</taxon>
        <taxon>Collinsella</taxon>
    </lineage>
</organism>
<dbReference type="GO" id="GO:0051301">
    <property type="term" value="P:cell division"/>
    <property type="evidence" value="ECO:0007669"/>
    <property type="project" value="UniProtKB-KW"/>
</dbReference>
<comment type="function">
    <text evidence="9">Site-specific tyrosine recombinase, which acts by catalyzing the cutting and rejoining of the recombining DNA molecules. The XerC-XerD complex is essential to convert dimers of the bacterial chromosome into monomers to permit their segregation at cell division. It also contributes to the segregational stability of plasmids.</text>
</comment>
<evidence type="ECO:0000256" key="2">
    <source>
        <dbReference type="ARBA" id="ARBA00022490"/>
    </source>
</evidence>
<gene>
    <name evidence="9" type="primary">xerC</name>
    <name evidence="12" type="ORF">DXC81_03985</name>
</gene>
<dbReference type="InterPro" id="IPR023009">
    <property type="entry name" value="Tyrosine_recombinase_XerC/XerD"/>
</dbReference>
<evidence type="ECO:0000256" key="1">
    <source>
        <dbReference type="ARBA" id="ARBA00004496"/>
    </source>
</evidence>
<feature type="active site" description="O-(3'-phospho-DNA)-tyrosine intermediate" evidence="9">
    <location>
        <position position="289"/>
    </location>
</feature>
<dbReference type="InterPro" id="IPR050090">
    <property type="entry name" value="Tyrosine_recombinase_XerCD"/>
</dbReference>
<evidence type="ECO:0000259" key="10">
    <source>
        <dbReference type="PROSITE" id="PS51898"/>
    </source>
</evidence>
<feature type="active site" evidence="9">
    <location>
        <position position="254"/>
    </location>
</feature>
<dbReference type="InterPro" id="IPR011010">
    <property type="entry name" value="DNA_brk_join_enz"/>
</dbReference>
<dbReference type="Proteomes" id="UP000260943">
    <property type="component" value="Unassembled WGS sequence"/>
</dbReference>
<dbReference type="InterPro" id="IPR004107">
    <property type="entry name" value="Integrase_SAM-like_N"/>
</dbReference>
<evidence type="ECO:0000256" key="7">
    <source>
        <dbReference type="ARBA" id="ARBA00023172"/>
    </source>
</evidence>
<dbReference type="GO" id="GO:0005737">
    <property type="term" value="C:cytoplasm"/>
    <property type="evidence" value="ECO:0007669"/>
    <property type="project" value="UniProtKB-SubCell"/>
</dbReference>
<evidence type="ECO:0000313" key="12">
    <source>
        <dbReference type="EMBL" id="RGL10646.1"/>
    </source>
</evidence>
<dbReference type="InterPro" id="IPR010998">
    <property type="entry name" value="Integrase_recombinase_N"/>
</dbReference>
<evidence type="ECO:0000256" key="9">
    <source>
        <dbReference type="HAMAP-Rule" id="MF_01808"/>
    </source>
</evidence>
<comment type="caution">
    <text evidence="12">The sequence shown here is derived from an EMBL/GenBank/DDBJ whole genome shotgun (WGS) entry which is preliminary data.</text>
</comment>
<dbReference type="GO" id="GO:0009037">
    <property type="term" value="F:tyrosine-based site-specific recombinase activity"/>
    <property type="evidence" value="ECO:0007669"/>
    <property type="project" value="UniProtKB-UniRule"/>
</dbReference>
<dbReference type="NCBIfam" id="NF001399">
    <property type="entry name" value="PRK00283.1"/>
    <property type="match status" value="1"/>
</dbReference>